<evidence type="ECO:0000313" key="8">
    <source>
        <dbReference type="Ensembl" id="ENSHCOP00000001369.1"/>
    </source>
</evidence>
<evidence type="ECO:0000256" key="4">
    <source>
        <dbReference type="ARBA" id="ARBA00022833"/>
    </source>
</evidence>
<feature type="domain" description="RING-type" evidence="6">
    <location>
        <begin position="214"/>
        <end position="252"/>
    </location>
</feature>
<dbReference type="Proteomes" id="UP000264820">
    <property type="component" value="Unplaced"/>
</dbReference>
<dbReference type="GeneTree" id="ENSGT00940000157079"/>
<evidence type="ECO:0000313" key="9">
    <source>
        <dbReference type="Proteomes" id="UP000264820"/>
    </source>
</evidence>
<feature type="domain" description="NHR" evidence="7">
    <location>
        <begin position="13"/>
        <end position="170"/>
    </location>
</feature>
<proteinExistence type="predicted"/>
<dbReference type="PROSITE" id="PS50089">
    <property type="entry name" value="ZF_RING_2"/>
    <property type="match status" value="1"/>
</dbReference>
<dbReference type="Pfam" id="PF13920">
    <property type="entry name" value="zf-C3HC4_3"/>
    <property type="match status" value="1"/>
</dbReference>
<dbReference type="SMART" id="SM00588">
    <property type="entry name" value="NEUZ"/>
    <property type="match status" value="1"/>
</dbReference>
<dbReference type="GO" id="GO:0008270">
    <property type="term" value="F:zinc ion binding"/>
    <property type="evidence" value="ECO:0007669"/>
    <property type="project" value="UniProtKB-KW"/>
</dbReference>
<dbReference type="PANTHER" id="PTHR12429">
    <property type="entry name" value="NEURALIZED"/>
    <property type="match status" value="1"/>
</dbReference>
<keyword evidence="4" id="KW-0862">Zinc</keyword>
<dbReference type="InterPro" id="IPR043136">
    <property type="entry name" value="B30.2/SPRY_sf"/>
</dbReference>
<dbReference type="InterPro" id="IPR013083">
    <property type="entry name" value="Znf_RING/FYVE/PHD"/>
</dbReference>
<keyword evidence="9" id="KW-1185">Reference proteome</keyword>
<reference evidence="8" key="1">
    <citation type="submission" date="2025-08" db="UniProtKB">
        <authorList>
            <consortium name="Ensembl"/>
        </authorList>
    </citation>
    <scope>IDENTIFICATION</scope>
</reference>
<evidence type="ECO:0000256" key="3">
    <source>
        <dbReference type="ARBA" id="ARBA00022771"/>
    </source>
</evidence>
<dbReference type="GO" id="GO:0061630">
    <property type="term" value="F:ubiquitin protein ligase activity"/>
    <property type="evidence" value="ECO:0007669"/>
    <property type="project" value="TreeGrafter"/>
</dbReference>
<dbReference type="GO" id="GO:0070086">
    <property type="term" value="P:ubiquitin-dependent endocytosis"/>
    <property type="evidence" value="ECO:0007669"/>
    <property type="project" value="TreeGrafter"/>
</dbReference>
<dbReference type="InterPro" id="IPR001841">
    <property type="entry name" value="Znf_RING"/>
</dbReference>
<keyword evidence="1" id="KW-0479">Metal-binding</keyword>
<organism evidence="8 9">
    <name type="scientific">Hippocampus comes</name>
    <name type="common">Tiger tail seahorse</name>
    <dbReference type="NCBI Taxonomy" id="109280"/>
    <lineage>
        <taxon>Eukaryota</taxon>
        <taxon>Metazoa</taxon>
        <taxon>Chordata</taxon>
        <taxon>Craniata</taxon>
        <taxon>Vertebrata</taxon>
        <taxon>Euteleostomi</taxon>
        <taxon>Actinopterygii</taxon>
        <taxon>Neopterygii</taxon>
        <taxon>Teleostei</taxon>
        <taxon>Neoteleostei</taxon>
        <taxon>Acanthomorphata</taxon>
        <taxon>Syngnathiaria</taxon>
        <taxon>Syngnathiformes</taxon>
        <taxon>Syngnathoidei</taxon>
        <taxon>Syngnathidae</taxon>
        <taxon>Hippocampus</taxon>
    </lineage>
</organism>
<dbReference type="Gene3D" id="2.60.120.920">
    <property type="match status" value="1"/>
</dbReference>
<dbReference type="PROSITE" id="PS51065">
    <property type="entry name" value="NHR"/>
    <property type="match status" value="1"/>
</dbReference>
<evidence type="ECO:0000259" key="7">
    <source>
        <dbReference type="PROSITE" id="PS51065"/>
    </source>
</evidence>
<dbReference type="Pfam" id="PF07177">
    <property type="entry name" value="Neuralized"/>
    <property type="match status" value="1"/>
</dbReference>
<dbReference type="Gene3D" id="3.30.40.10">
    <property type="entry name" value="Zinc/RING finger domain, C3HC4 (zinc finger)"/>
    <property type="match status" value="1"/>
</dbReference>
<name>A0A3Q3D379_HIPCM</name>
<evidence type="ECO:0000256" key="5">
    <source>
        <dbReference type="PROSITE-ProRule" id="PRU00175"/>
    </source>
</evidence>
<accession>A0A3Q3D379</accession>
<evidence type="ECO:0000256" key="2">
    <source>
        <dbReference type="ARBA" id="ARBA00022737"/>
    </source>
</evidence>
<dbReference type="FunFam" id="2.60.120.920:FF:000005">
    <property type="entry name" value="Putative E3 ubiquitin-protein ligase NEURL1B"/>
    <property type="match status" value="1"/>
</dbReference>
<evidence type="ECO:0000259" key="6">
    <source>
        <dbReference type="PROSITE" id="PS50089"/>
    </source>
</evidence>
<dbReference type="STRING" id="109280.ENSHCOP00000001369"/>
<dbReference type="OMA" id="CHCCAER"/>
<evidence type="ECO:0008006" key="10">
    <source>
        <dbReference type="Google" id="ProtNLM"/>
    </source>
</evidence>
<dbReference type="InterPro" id="IPR037962">
    <property type="entry name" value="Neuralized"/>
</dbReference>
<dbReference type="InterPro" id="IPR006573">
    <property type="entry name" value="NHR_dom"/>
</dbReference>
<keyword evidence="2" id="KW-0677">Repeat</keyword>
<dbReference type="Ensembl" id="ENSHCOT00000012221.1">
    <property type="protein sequence ID" value="ENSHCOP00000001369.1"/>
    <property type="gene ID" value="ENSHCOG00000002320.1"/>
</dbReference>
<evidence type="ECO:0000256" key="1">
    <source>
        <dbReference type="ARBA" id="ARBA00022723"/>
    </source>
</evidence>
<protein>
    <recommendedName>
        <fullName evidence="10">Neuralized E3 ubiquitin protein ligase 3</fullName>
    </recommendedName>
</protein>
<dbReference type="SUPFAM" id="SSF57850">
    <property type="entry name" value="RING/U-box"/>
    <property type="match status" value="1"/>
</dbReference>
<keyword evidence="3 5" id="KW-0863">Zinc-finger</keyword>
<sequence>AEIQTCGFLCLGPMMFHHRAVGDRIHLSHGCRHAKRAKGTFRDGLVFSNRPVRVNERIRLRIENVIGRWHGALRVGFTNVNPDSRNLPLPKMAIPDLTCTPGHWATVLDETFCKAGTELEFWRSSKGNLYVSNNILDEHRLLPKEINVRGPLWAMIDLYGQTCSIVLLGRCHVCHITISFSLLLPSSDILVPQLLSFYGASCLLMTDAEEQMICVVCLDRQAQNPLPCGHCCLCLKCSFKIFKSFGTCPLCRQSMGTPVINWVAAP</sequence>
<reference evidence="8" key="2">
    <citation type="submission" date="2025-09" db="UniProtKB">
        <authorList>
            <consortium name="Ensembl"/>
        </authorList>
    </citation>
    <scope>IDENTIFICATION</scope>
</reference>
<dbReference type="AlphaFoldDB" id="A0A3Q3D379"/>
<dbReference type="GO" id="GO:0005769">
    <property type="term" value="C:early endosome"/>
    <property type="evidence" value="ECO:0007669"/>
    <property type="project" value="TreeGrafter"/>
</dbReference>
<dbReference type="PANTHER" id="PTHR12429:SF36">
    <property type="entry name" value="E3 UBIQUITIN-PROTEIN LIGASE NEURL3"/>
    <property type="match status" value="1"/>
</dbReference>